<dbReference type="InterPro" id="IPR037401">
    <property type="entry name" value="SnoaL-like"/>
</dbReference>
<gene>
    <name evidence="2" type="ORF">Q4F19_00865</name>
</gene>
<dbReference type="InterPro" id="IPR032710">
    <property type="entry name" value="NTF2-like_dom_sf"/>
</dbReference>
<dbReference type="Pfam" id="PF12680">
    <property type="entry name" value="SnoaL_2"/>
    <property type="match status" value="1"/>
</dbReference>
<dbReference type="Gene3D" id="3.10.450.50">
    <property type="match status" value="1"/>
</dbReference>
<dbReference type="Proteomes" id="UP001169764">
    <property type="component" value="Unassembled WGS sequence"/>
</dbReference>
<comment type="caution">
    <text evidence="2">The sequence shown here is derived from an EMBL/GenBank/DDBJ whole genome shotgun (WGS) entry which is preliminary data.</text>
</comment>
<proteinExistence type="predicted"/>
<accession>A0ABT8Y3N9</accession>
<dbReference type="EMBL" id="JAUOTP010000001">
    <property type="protein sequence ID" value="MDO6412923.1"/>
    <property type="molecule type" value="Genomic_DNA"/>
</dbReference>
<organism evidence="2 3">
    <name type="scientific">Sphingomonas natans</name>
    <dbReference type="NCBI Taxonomy" id="3063330"/>
    <lineage>
        <taxon>Bacteria</taxon>
        <taxon>Pseudomonadati</taxon>
        <taxon>Pseudomonadota</taxon>
        <taxon>Alphaproteobacteria</taxon>
        <taxon>Sphingomonadales</taxon>
        <taxon>Sphingomonadaceae</taxon>
        <taxon>Sphingomonas</taxon>
    </lineage>
</organism>
<evidence type="ECO:0000313" key="2">
    <source>
        <dbReference type="EMBL" id="MDO6412923.1"/>
    </source>
</evidence>
<sequence>MIERYNAGDAEGYAAFFAKDGVEAMYRGAELRVGRDGVREGNAKTFADFPQNRAIVLERQAFGEYVTLHERVWRTPEGDPFEVLSIYSFAEGDKISRVEFVR</sequence>
<dbReference type="SUPFAM" id="SSF54427">
    <property type="entry name" value="NTF2-like"/>
    <property type="match status" value="1"/>
</dbReference>
<keyword evidence="3" id="KW-1185">Reference proteome</keyword>
<protein>
    <submittedName>
        <fullName evidence="2">Nuclear transport factor 2 family protein</fullName>
    </submittedName>
</protein>
<reference evidence="2" key="1">
    <citation type="submission" date="2023-07" db="EMBL/GenBank/DDBJ databases">
        <authorList>
            <person name="Kim M."/>
        </authorList>
    </citation>
    <scope>NUCLEOTIDE SEQUENCE</scope>
    <source>
        <strain evidence="2">BIUV-7</strain>
    </source>
</reference>
<name>A0ABT8Y3N9_9SPHN</name>
<evidence type="ECO:0000259" key="1">
    <source>
        <dbReference type="Pfam" id="PF12680"/>
    </source>
</evidence>
<feature type="domain" description="SnoaL-like" evidence="1">
    <location>
        <begin position="1"/>
        <end position="97"/>
    </location>
</feature>
<evidence type="ECO:0000313" key="3">
    <source>
        <dbReference type="Proteomes" id="UP001169764"/>
    </source>
</evidence>